<proteinExistence type="inferred from homology"/>
<reference evidence="16 17" key="1">
    <citation type="submission" date="2019-04" db="EMBL/GenBank/DDBJ databases">
        <authorList>
            <person name="Van Vliet M D."/>
        </authorList>
    </citation>
    <scope>NUCLEOTIDE SEQUENCE [LARGE SCALE GENOMIC DNA]</scope>
    <source>
        <strain evidence="16 17">F21</strain>
    </source>
</reference>
<dbReference type="Pfam" id="PF04055">
    <property type="entry name" value="Radical_SAM"/>
    <property type="match status" value="1"/>
</dbReference>
<dbReference type="PROSITE" id="PS51918">
    <property type="entry name" value="RADICAL_SAM"/>
    <property type="match status" value="1"/>
</dbReference>
<accession>A0A6C2UQB7</accession>
<dbReference type="GO" id="GO:0051539">
    <property type="term" value="F:4 iron, 4 sulfur cluster binding"/>
    <property type="evidence" value="ECO:0007669"/>
    <property type="project" value="UniProtKB-UniRule"/>
</dbReference>
<dbReference type="InterPro" id="IPR004383">
    <property type="entry name" value="rRNA_lsu_MTrfase_RlmN/Cfr"/>
</dbReference>
<comment type="catalytic activity">
    <reaction evidence="14">
        <text>adenosine(37) in tRNA + 2 reduced [2Fe-2S]-[ferredoxin] + 2 S-adenosyl-L-methionine = 2-methyladenosine(37) in tRNA + 5'-deoxyadenosine + L-methionine + 2 oxidized [2Fe-2S]-[ferredoxin] + S-adenosyl-L-homocysteine</text>
        <dbReference type="Rhea" id="RHEA:43332"/>
        <dbReference type="Rhea" id="RHEA-COMP:10000"/>
        <dbReference type="Rhea" id="RHEA-COMP:10001"/>
        <dbReference type="Rhea" id="RHEA-COMP:10162"/>
        <dbReference type="Rhea" id="RHEA-COMP:10485"/>
        <dbReference type="ChEBI" id="CHEBI:17319"/>
        <dbReference type="ChEBI" id="CHEBI:33737"/>
        <dbReference type="ChEBI" id="CHEBI:33738"/>
        <dbReference type="ChEBI" id="CHEBI:57844"/>
        <dbReference type="ChEBI" id="CHEBI:57856"/>
        <dbReference type="ChEBI" id="CHEBI:59789"/>
        <dbReference type="ChEBI" id="CHEBI:74411"/>
        <dbReference type="ChEBI" id="CHEBI:74497"/>
        <dbReference type="EC" id="2.1.1.192"/>
    </reaction>
</comment>
<keyword evidence="6 14" id="KW-0489">Methyltransferase</keyword>
<evidence type="ECO:0000256" key="6">
    <source>
        <dbReference type="ARBA" id="ARBA00022603"/>
    </source>
</evidence>
<dbReference type="Pfam" id="PF21016">
    <property type="entry name" value="RlmN_N"/>
    <property type="match status" value="1"/>
</dbReference>
<evidence type="ECO:0000313" key="16">
    <source>
        <dbReference type="EMBL" id="VGO22269.1"/>
    </source>
</evidence>
<dbReference type="GO" id="GO:0002935">
    <property type="term" value="F:tRNA (adenine(37)-C2)-methyltransferase activity"/>
    <property type="evidence" value="ECO:0007669"/>
    <property type="project" value="UniProtKB-UniRule"/>
</dbReference>
<evidence type="ECO:0000256" key="11">
    <source>
        <dbReference type="ARBA" id="ARBA00023004"/>
    </source>
</evidence>
<evidence type="ECO:0000256" key="2">
    <source>
        <dbReference type="ARBA" id="ARBA00007544"/>
    </source>
</evidence>
<dbReference type="GO" id="GO:0030488">
    <property type="term" value="P:tRNA methylation"/>
    <property type="evidence" value="ECO:0007669"/>
    <property type="project" value="UniProtKB-UniRule"/>
</dbReference>
<keyword evidence="9 14" id="KW-0819">tRNA processing</keyword>
<dbReference type="InterPro" id="IPR027492">
    <property type="entry name" value="RNA_MTrfase_RlmN"/>
</dbReference>
<sequence>MEQNKTALFGKTLAELQALVAEYKLPKFTAKQIADWLYCKEVASIDEMTNLSKKAREILNERHTFGLIDPIETKVSTDGTKKYLFPTEHDQFIETAMIPFNDRKTVCVSSQVGCKMGCLFCMTGKQGFQGQLSAGEIVNQIRNIPERDGITNIVYMGMGEPFDNLDEVLKSVEILTSEWGFAMSPRRITVSSIGIIPGLVRFLNECEAHLAISLHTPFHEERQQLMPVQIAYPLEQIIEEIRKWDFGGQRRVSFEYIVFGGLNDSPRHVKELVRMLGGIKCRVNLIRFHPIPGTPLHATDEDTLQQFKDALNNKGLLTTIRASRGLDIYAACGLLSTKAQAKRA</sequence>
<feature type="binding site" evidence="14">
    <location>
        <position position="289"/>
    </location>
    <ligand>
        <name>S-adenosyl-L-methionine</name>
        <dbReference type="ChEBI" id="CHEBI:59789"/>
    </ligand>
</feature>
<evidence type="ECO:0000259" key="15">
    <source>
        <dbReference type="PROSITE" id="PS51918"/>
    </source>
</evidence>
<keyword evidence="13 14" id="KW-1015">Disulfide bond</keyword>
<comment type="caution">
    <text evidence="14">Lacks conserved residue(s) required for the propagation of feature annotation.</text>
</comment>
<gene>
    <name evidence="14 16" type="primary">rlmN</name>
    <name evidence="16" type="ORF">SCARR_04351</name>
</gene>
<dbReference type="Gene3D" id="1.10.150.530">
    <property type="match status" value="1"/>
</dbReference>
<dbReference type="GO" id="GO:0070040">
    <property type="term" value="F:rRNA (adenine(2503)-C2-)-methyltransferase activity"/>
    <property type="evidence" value="ECO:0007669"/>
    <property type="project" value="UniProtKB-UniRule"/>
</dbReference>
<evidence type="ECO:0000256" key="7">
    <source>
        <dbReference type="ARBA" id="ARBA00022679"/>
    </source>
</evidence>
<keyword evidence="12 14" id="KW-0411">Iron-sulfur</keyword>
<feature type="binding site" evidence="14">
    <location>
        <position position="191"/>
    </location>
    <ligand>
        <name>S-adenosyl-L-methionine</name>
        <dbReference type="ChEBI" id="CHEBI:59789"/>
    </ligand>
</feature>
<dbReference type="GO" id="GO:0005737">
    <property type="term" value="C:cytoplasm"/>
    <property type="evidence" value="ECO:0007669"/>
    <property type="project" value="UniProtKB-SubCell"/>
</dbReference>
<feature type="active site" description="S-methylcysteine intermediate" evidence="14">
    <location>
        <position position="332"/>
    </location>
</feature>
<dbReference type="SFLD" id="SFLDF00275">
    <property type="entry name" value="adenosine_C2_methyltransferase"/>
    <property type="match status" value="1"/>
</dbReference>
<dbReference type="InterPro" id="IPR058240">
    <property type="entry name" value="rSAM_sf"/>
</dbReference>
<dbReference type="GO" id="GO:0070475">
    <property type="term" value="P:rRNA base methylation"/>
    <property type="evidence" value="ECO:0007669"/>
    <property type="project" value="UniProtKB-UniRule"/>
</dbReference>
<dbReference type="GO" id="GO:0046872">
    <property type="term" value="F:metal ion binding"/>
    <property type="evidence" value="ECO:0007669"/>
    <property type="project" value="UniProtKB-KW"/>
</dbReference>
<evidence type="ECO:0000256" key="1">
    <source>
        <dbReference type="ARBA" id="ARBA00004496"/>
    </source>
</evidence>
<dbReference type="Gene3D" id="3.20.20.70">
    <property type="entry name" value="Aldolase class I"/>
    <property type="match status" value="1"/>
</dbReference>
<dbReference type="SUPFAM" id="SSF102114">
    <property type="entry name" value="Radical SAM enzymes"/>
    <property type="match status" value="1"/>
</dbReference>
<organism evidence="16 17">
    <name type="scientific">Pontiella sulfatireligans</name>
    <dbReference type="NCBI Taxonomy" id="2750658"/>
    <lineage>
        <taxon>Bacteria</taxon>
        <taxon>Pseudomonadati</taxon>
        <taxon>Kiritimatiellota</taxon>
        <taxon>Kiritimatiellia</taxon>
        <taxon>Kiritimatiellales</taxon>
        <taxon>Pontiellaceae</taxon>
        <taxon>Pontiella</taxon>
    </lineage>
</organism>
<dbReference type="FunFam" id="3.20.20.70:FF:000014">
    <property type="entry name" value="Probable dual-specificity RNA methyltransferase RlmN"/>
    <property type="match status" value="1"/>
</dbReference>
<evidence type="ECO:0000256" key="4">
    <source>
        <dbReference type="ARBA" id="ARBA00022490"/>
    </source>
</evidence>
<keyword evidence="17" id="KW-1185">Reference proteome</keyword>
<evidence type="ECO:0000256" key="3">
    <source>
        <dbReference type="ARBA" id="ARBA00022485"/>
    </source>
</evidence>
<evidence type="ECO:0000256" key="13">
    <source>
        <dbReference type="ARBA" id="ARBA00023157"/>
    </source>
</evidence>
<evidence type="ECO:0000256" key="9">
    <source>
        <dbReference type="ARBA" id="ARBA00022694"/>
    </source>
</evidence>
<dbReference type="InterPro" id="IPR013785">
    <property type="entry name" value="Aldolase_TIM"/>
</dbReference>
<dbReference type="CDD" id="cd01335">
    <property type="entry name" value="Radical_SAM"/>
    <property type="match status" value="1"/>
</dbReference>
<feature type="domain" description="Radical SAM core" evidence="15">
    <location>
        <begin position="100"/>
        <end position="327"/>
    </location>
</feature>
<dbReference type="InterPro" id="IPR048641">
    <property type="entry name" value="RlmN_N"/>
</dbReference>
<feature type="binding site" evidence="14">
    <location>
        <position position="121"/>
    </location>
    <ligand>
        <name>[4Fe-4S] cluster</name>
        <dbReference type="ChEBI" id="CHEBI:49883"/>
        <note>4Fe-4S-S-AdoMet</note>
    </ligand>
</feature>
<dbReference type="GO" id="GO:0000049">
    <property type="term" value="F:tRNA binding"/>
    <property type="evidence" value="ECO:0007669"/>
    <property type="project" value="UniProtKB-UniRule"/>
</dbReference>
<dbReference type="Proteomes" id="UP000346198">
    <property type="component" value="Unassembled WGS sequence"/>
</dbReference>
<protein>
    <recommendedName>
        <fullName evidence="14">Probable dual-specificity RNA methyltransferase RlmN</fullName>
        <ecNumber evidence="14">2.1.1.192</ecNumber>
    </recommendedName>
    <alternativeName>
        <fullName evidence="14">23S rRNA (adenine(2503)-C(2))-methyltransferase</fullName>
    </alternativeName>
    <alternativeName>
        <fullName evidence="14">23S rRNA m2A2503 methyltransferase</fullName>
    </alternativeName>
    <alternativeName>
        <fullName evidence="14">Ribosomal RNA large subunit methyltransferase N</fullName>
    </alternativeName>
    <alternativeName>
        <fullName evidence="14">tRNA (adenine(37)-C(2))-methyltransferase</fullName>
    </alternativeName>
    <alternativeName>
        <fullName evidence="14">tRNA m2A37 methyltransferase</fullName>
    </alternativeName>
</protein>
<dbReference type="AlphaFoldDB" id="A0A6C2UQB7"/>
<keyword evidence="10 14" id="KW-0479">Metal-binding</keyword>
<evidence type="ECO:0000256" key="10">
    <source>
        <dbReference type="ARBA" id="ARBA00022723"/>
    </source>
</evidence>
<dbReference type="SFLD" id="SFLDS00029">
    <property type="entry name" value="Radical_SAM"/>
    <property type="match status" value="1"/>
</dbReference>
<evidence type="ECO:0000256" key="14">
    <source>
        <dbReference type="HAMAP-Rule" id="MF_01849"/>
    </source>
</evidence>
<feature type="binding site" evidence="14">
    <location>
        <position position="114"/>
    </location>
    <ligand>
        <name>[4Fe-4S] cluster</name>
        <dbReference type="ChEBI" id="CHEBI:49883"/>
        <note>4Fe-4S-S-AdoMet</note>
    </ligand>
</feature>
<feature type="binding site" evidence="14">
    <location>
        <begin position="213"/>
        <end position="215"/>
    </location>
    <ligand>
        <name>S-adenosyl-L-methionine</name>
        <dbReference type="ChEBI" id="CHEBI:59789"/>
    </ligand>
</feature>
<comment type="subcellular location">
    <subcellularLocation>
        <location evidence="1 14">Cytoplasm</location>
    </subcellularLocation>
</comment>
<comment type="catalytic activity">
    <reaction evidence="14">
        <text>adenosine(2503) in 23S rRNA + 2 reduced [2Fe-2S]-[ferredoxin] + 2 S-adenosyl-L-methionine = 2-methyladenosine(2503) in 23S rRNA + 5'-deoxyadenosine + L-methionine + 2 oxidized [2Fe-2S]-[ferredoxin] + S-adenosyl-L-homocysteine</text>
        <dbReference type="Rhea" id="RHEA:42916"/>
        <dbReference type="Rhea" id="RHEA-COMP:10000"/>
        <dbReference type="Rhea" id="RHEA-COMP:10001"/>
        <dbReference type="Rhea" id="RHEA-COMP:10152"/>
        <dbReference type="Rhea" id="RHEA-COMP:10282"/>
        <dbReference type="ChEBI" id="CHEBI:17319"/>
        <dbReference type="ChEBI" id="CHEBI:33737"/>
        <dbReference type="ChEBI" id="CHEBI:33738"/>
        <dbReference type="ChEBI" id="CHEBI:57844"/>
        <dbReference type="ChEBI" id="CHEBI:57856"/>
        <dbReference type="ChEBI" id="CHEBI:59789"/>
        <dbReference type="ChEBI" id="CHEBI:74411"/>
        <dbReference type="ChEBI" id="CHEBI:74497"/>
        <dbReference type="EC" id="2.1.1.192"/>
    </reaction>
</comment>
<keyword evidence="3 14" id="KW-0004">4Fe-4S</keyword>
<dbReference type="EC" id="2.1.1.192" evidence="14"/>
<dbReference type="SFLD" id="SFLDG01062">
    <property type="entry name" value="methyltransferase_(Class_A)"/>
    <property type="match status" value="1"/>
</dbReference>
<dbReference type="InterPro" id="IPR040072">
    <property type="entry name" value="Methyltransferase_A"/>
</dbReference>
<dbReference type="PIRSF" id="PIRSF006004">
    <property type="entry name" value="CHP00048"/>
    <property type="match status" value="1"/>
</dbReference>
<name>A0A6C2UQB7_9BACT</name>
<keyword evidence="4 14" id="KW-0963">Cytoplasm</keyword>
<evidence type="ECO:0000256" key="5">
    <source>
        <dbReference type="ARBA" id="ARBA00022552"/>
    </source>
</evidence>
<dbReference type="InterPro" id="IPR007197">
    <property type="entry name" value="rSAM"/>
</dbReference>
<dbReference type="RefSeq" id="WP_136063660.1">
    <property type="nucleotide sequence ID" value="NZ_CAAHFH010000002.1"/>
</dbReference>
<feature type="binding site" evidence="14">
    <location>
        <begin position="159"/>
        <end position="160"/>
    </location>
    <ligand>
        <name>S-adenosyl-L-methionine</name>
        <dbReference type="ChEBI" id="CHEBI:59789"/>
    </ligand>
</feature>
<feature type="binding site" evidence="14">
    <location>
        <position position="118"/>
    </location>
    <ligand>
        <name>[4Fe-4S] cluster</name>
        <dbReference type="ChEBI" id="CHEBI:49883"/>
        <note>4Fe-4S-S-AdoMet</note>
    </ligand>
</feature>
<comment type="function">
    <text evidence="14">Specifically methylates position 2 of adenine 2503 in 23S rRNA and position 2 of adenine 37 in tRNAs.</text>
</comment>
<comment type="similarity">
    <text evidence="2 14">Belongs to the radical SAM superfamily. RlmN family.</text>
</comment>
<comment type="miscellaneous">
    <text evidence="14">Reaction proceeds by a ping-pong mechanism involving intermediate methylation of a conserved cysteine residue.</text>
</comment>
<dbReference type="GO" id="GO:0019843">
    <property type="term" value="F:rRNA binding"/>
    <property type="evidence" value="ECO:0007669"/>
    <property type="project" value="UniProtKB-UniRule"/>
</dbReference>
<dbReference type="EMBL" id="CAAHFH010000002">
    <property type="protein sequence ID" value="VGO22269.1"/>
    <property type="molecule type" value="Genomic_DNA"/>
</dbReference>
<evidence type="ECO:0000313" key="17">
    <source>
        <dbReference type="Proteomes" id="UP000346198"/>
    </source>
</evidence>
<keyword evidence="7 14" id="KW-0808">Transferase</keyword>
<feature type="active site" description="Proton acceptor" evidence="14">
    <location>
        <position position="94"/>
    </location>
</feature>
<dbReference type="HAMAP" id="MF_01849">
    <property type="entry name" value="RNA_methyltr_RlmN"/>
    <property type="match status" value="1"/>
</dbReference>
<dbReference type="PANTHER" id="PTHR30544:SF5">
    <property type="entry name" value="RADICAL SAM CORE DOMAIN-CONTAINING PROTEIN"/>
    <property type="match status" value="1"/>
</dbReference>
<keyword evidence="5 14" id="KW-0698">rRNA processing</keyword>
<dbReference type="NCBIfam" id="TIGR00048">
    <property type="entry name" value="rRNA_mod_RlmN"/>
    <property type="match status" value="1"/>
</dbReference>
<keyword evidence="8 14" id="KW-0949">S-adenosyl-L-methionine</keyword>
<dbReference type="PANTHER" id="PTHR30544">
    <property type="entry name" value="23S RRNA METHYLTRANSFERASE"/>
    <property type="match status" value="1"/>
</dbReference>
<evidence type="ECO:0000256" key="8">
    <source>
        <dbReference type="ARBA" id="ARBA00022691"/>
    </source>
</evidence>
<keyword evidence="11 14" id="KW-0408">Iron</keyword>
<comment type="cofactor">
    <cofactor evidence="14">
        <name>[4Fe-4S] cluster</name>
        <dbReference type="ChEBI" id="CHEBI:49883"/>
    </cofactor>
    <text evidence="14">Binds 1 [4Fe-4S] cluster. The cluster is coordinated with 3 cysteines and an exchangeable S-adenosyl-L-methionine.</text>
</comment>
<evidence type="ECO:0000256" key="12">
    <source>
        <dbReference type="ARBA" id="ARBA00023014"/>
    </source>
</evidence>